<dbReference type="PROSITE" id="PS51186">
    <property type="entry name" value="GNAT"/>
    <property type="match status" value="1"/>
</dbReference>
<dbReference type="RefSeq" id="WP_380013993.1">
    <property type="nucleotide sequence ID" value="NZ_JADIKI010000023.1"/>
</dbReference>
<dbReference type="Gene3D" id="3.40.630.30">
    <property type="match status" value="1"/>
</dbReference>
<dbReference type="CDD" id="cd04301">
    <property type="entry name" value="NAT_SF"/>
    <property type="match status" value="1"/>
</dbReference>
<sequence>MNTEQVILTDTPDAADVAAVREHLSQFNLDATGIDDQRALALLVKDPATGKVLGGLTGRTSRGVLFVEMLFLPDSLRGSGLGSKLLLMAEQEAVRRGCHHGVLYTNTFQAPGFYKKKGWRELGEIPSNPPGTSRLFFSKQLNA</sequence>
<organism evidence="2 3">
    <name type="scientific">Dyella humi</name>
    <dbReference type="NCBI Taxonomy" id="1770547"/>
    <lineage>
        <taxon>Bacteria</taxon>
        <taxon>Pseudomonadati</taxon>
        <taxon>Pseudomonadota</taxon>
        <taxon>Gammaproteobacteria</taxon>
        <taxon>Lysobacterales</taxon>
        <taxon>Rhodanobacteraceae</taxon>
        <taxon>Dyella</taxon>
    </lineage>
</organism>
<keyword evidence="3" id="KW-1185">Reference proteome</keyword>
<dbReference type="InterPro" id="IPR000182">
    <property type="entry name" value="GNAT_dom"/>
</dbReference>
<protein>
    <submittedName>
        <fullName evidence="2">GNAT family N-acetyltransferase</fullName>
    </submittedName>
</protein>
<dbReference type="Proteomes" id="UP001620409">
    <property type="component" value="Unassembled WGS sequence"/>
</dbReference>
<proteinExistence type="predicted"/>
<evidence type="ECO:0000313" key="3">
    <source>
        <dbReference type="Proteomes" id="UP001620409"/>
    </source>
</evidence>
<accession>A0ABW8IMU4</accession>
<dbReference type="InterPro" id="IPR016181">
    <property type="entry name" value="Acyl_CoA_acyltransferase"/>
</dbReference>
<reference evidence="2 3" key="1">
    <citation type="submission" date="2020-10" db="EMBL/GenBank/DDBJ databases">
        <title>Phylogeny of dyella-like bacteria.</title>
        <authorList>
            <person name="Fu J."/>
        </authorList>
    </citation>
    <scope>NUCLEOTIDE SEQUENCE [LARGE SCALE GENOMIC DNA]</scope>
    <source>
        <strain evidence="2 3">DHG40</strain>
    </source>
</reference>
<comment type="caution">
    <text evidence="2">The sequence shown here is derived from an EMBL/GenBank/DDBJ whole genome shotgun (WGS) entry which is preliminary data.</text>
</comment>
<feature type="domain" description="N-acetyltransferase" evidence="1">
    <location>
        <begin position="1"/>
        <end position="142"/>
    </location>
</feature>
<dbReference type="EMBL" id="JADIKI010000023">
    <property type="protein sequence ID" value="MFK2856034.1"/>
    <property type="molecule type" value="Genomic_DNA"/>
</dbReference>
<evidence type="ECO:0000313" key="2">
    <source>
        <dbReference type="EMBL" id="MFK2856034.1"/>
    </source>
</evidence>
<name>A0ABW8IMU4_9GAMM</name>
<gene>
    <name evidence="2" type="ORF">ISP18_15625</name>
</gene>
<dbReference type="SUPFAM" id="SSF55729">
    <property type="entry name" value="Acyl-CoA N-acyltransferases (Nat)"/>
    <property type="match status" value="1"/>
</dbReference>
<evidence type="ECO:0000259" key="1">
    <source>
        <dbReference type="PROSITE" id="PS51186"/>
    </source>
</evidence>
<dbReference type="Pfam" id="PF00583">
    <property type="entry name" value="Acetyltransf_1"/>
    <property type="match status" value="1"/>
</dbReference>